<dbReference type="PANTHER" id="PTHR12860:SF0">
    <property type="entry name" value="SIGNAL RECOGNITION PARTICLE SUBUNIT SRP68"/>
    <property type="match status" value="1"/>
</dbReference>
<dbReference type="GO" id="GO:0005730">
    <property type="term" value="C:nucleolus"/>
    <property type="evidence" value="ECO:0007669"/>
    <property type="project" value="UniProtKB-SubCell"/>
</dbReference>
<feature type="compositionally biased region" description="Acidic residues" evidence="13">
    <location>
        <begin position="652"/>
        <end position="663"/>
    </location>
</feature>
<organism evidence="14 15">
    <name type="scientific">Tribonema minus</name>
    <dbReference type="NCBI Taxonomy" id="303371"/>
    <lineage>
        <taxon>Eukaryota</taxon>
        <taxon>Sar</taxon>
        <taxon>Stramenopiles</taxon>
        <taxon>Ochrophyta</taxon>
        <taxon>PX clade</taxon>
        <taxon>Xanthophyceae</taxon>
        <taxon>Tribonematales</taxon>
        <taxon>Tribonemataceae</taxon>
        <taxon>Tribonema</taxon>
    </lineage>
</organism>
<evidence type="ECO:0000256" key="7">
    <source>
        <dbReference type="ARBA" id="ARBA00022884"/>
    </source>
</evidence>
<dbReference type="OrthoDB" id="10255118at2759"/>
<protein>
    <recommendedName>
        <fullName evidence="11">Signal recognition particle subunit SRP68</fullName>
    </recommendedName>
    <alternativeName>
        <fullName evidence="12">Signal recognition particle 68 kDa protein</fullName>
    </alternativeName>
</protein>
<dbReference type="GO" id="GO:0005047">
    <property type="term" value="F:signal recognition particle binding"/>
    <property type="evidence" value="ECO:0007669"/>
    <property type="project" value="InterPro"/>
</dbReference>
<dbReference type="GO" id="GO:0005829">
    <property type="term" value="C:cytosol"/>
    <property type="evidence" value="ECO:0007669"/>
    <property type="project" value="UniProtKB-ARBA"/>
</dbReference>
<evidence type="ECO:0000256" key="10">
    <source>
        <dbReference type="ARBA" id="ARBA00023274"/>
    </source>
</evidence>
<keyword evidence="9" id="KW-0539">Nucleus</keyword>
<dbReference type="GO" id="GO:0005783">
    <property type="term" value="C:endoplasmic reticulum"/>
    <property type="evidence" value="ECO:0007669"/>
    <property type="project" value="UniProtKB-SubCell"/>
</dbReference>
<evidence type="ECO:0000256" key="5">
    <source>
        <dbReference type="ARBA" id="ARBA00022490"/>
    </source>
</evidence>
<sequence>MGEKGVMYVELPAGGEDIESLWLTKVYAACGVQAQAGEDLSESLVLQTALLQLKRAREQRQHKHAQLLPGAERAVGDDPSDMMPVFVTDLTSRTGLDQLYQLLLLFKQRVLSGNLGTGSMEVESEQAPKLSLRIHETIKEKQSANGLRHGDYLQYRHYCSRRLRRVRTNKQVKFTFGKGKQFTKKTLTLDMAKNAAFLEIPLMFAERSWAFAMQLKQDLGSSSSTSSAERHHLMRRLSKAAKWASDLETLCAAAGDERTALEACAYAAFMCGNVLLEKESWGGALEKLTTVHRVCRELGQVGDLADQDLFSARAEEIEPSVRYCKYNLSKAGGATTATESFSLDQQNDGGGGGGLLAAKLASVVSEARLQQAKALAHVDWQARRIPVRGQGLSVALIAAREASRGLEAALRTGGGVGGRNDALSVRVLNGWDDVAGEAAKETAALQGKGGGARVEGQRMELALLSAYAKHSKLRLMVKRNEALVEGLKQASTGGSEPRNADIVHLYKALMQNVREMKDCLSVAAAATDLASSESADMDVDVDDEHEAALAEVEADEAWYRACRCFYLSEAYAEQGKWQEASALLESHAPSLCDEALDKAEDLADVQREGAKTQTLTRTDRIKELASMVEGGRLRAAASLYLAPHTEPKEQVDQDANEEGDEHEDSGTSPASEALPDRTLLERLYDFDDGADSTPAPADGSPAEPTTFRIEAIPPRLAPIPAKPLLLDGAFNLHLQFPDLSARAGAPEAAATAANTRGSLTGLVRWAFGRG</sequence>
<evidence type="ECO:0000256" key="13">
    <source>
        <dbReference type="SAM" id="MobiDB-lite"/>
    </source>
</evidence>
<evidence type="ECO:0000256" key="9">
    <source>
        <dbReference type="ARBA" id="ARBA00023242"/>
    </source>
</evidence>
<evidence type="ECO:0000256" key="3">
    <source>
        <dbReference type="ARBA" id="ARBA00004604"/>
    </source>
</evidence>
<dbReference type="InterPro" id="IPR026258">
    <property type="entry name" value="SRP68"/>
</dbReference>
<dbReference type="GO" id="GO:0030942">
    <property type="term" value="F:endoplasmic reticulum signal peptide binding"/>
    <property type="evidence" value="ECO:0007669"/>
    <property type="project" value="InterPro"/>
</dbReference>
<dbReference type="InterPro" id="IPR038253">
    <property type="entry name" value="SRP68_N_sf"/>
</dbReference>
<evidence type="ECO:0000313" key="14">
    <source>
        <dbReference type="EMBL" id="KAG5192897.1"/>
    </source>
</evidence>
<keyword evidence="15" id="KW-1185">Reference proteome</keyword>
<dbReference type="FunFam" id="1.10.3450.40:FF:000001">
    <property type="entry name" value="Signal recognition particle subunit SRP68"/>
    <property type="match status" value="1"/>
</dbReference>
<dbReference type="Gene3D" id="1.10.3450.40">
    <property type="entry name" value="Signal recognition particle, SRP68 subunit, RNA-binding domain"/>
    <property type="match status" value="1"/>
</dbReference>
<feature type="region of interest" description="Disordered" evidence="13">
    <location>
        <begin position="686"/>
        <end position="705"/>
    </location>
</feature>
<proteinExistence type="inferred from homology"/>
<evidence type="ECO:0000256" key="6">
    <source>
        <dbReference type="ARBA" id="ARBA00022824"/>
    </source>
</evidence>
<keyword evidence="5" id="KW-0963">Cytoplasm</keyword>
<evidence type="ECO:0000256" key="1">
    <source>
        <dbReference type="ARBA" id="ARBA00004240"/>
    </source>
</evidence>
<keyword evidence="6" id="KW-0256">Endoplasmic reticulum</keyword>
<dbReference type="EMBL" id="JAFCMP010000001">
    <property type="protein sequence ID" value="KAG5192897.1"/>
    <property type="molecule type" value="Genomic_DNA"/>
</dbReference>
<evidence type="ECO:0000313" key="15">
    <source>
        <dbReference type="Proteomes" id="UP000664859"/>
    </source>
</evidence>
<dbReference type="CDD" id="cd15481">
    <property type="entry name" value="SRP68-RBD"/>
    <property type="match status" value="1"/>
</dbReference>
<gene>
    <name evidence="14" type="ORF">JKP88DRAFT_346319</name>
</gene>
<feature type="region of interest" description="Disordered" evidence="13">
    <location>
        <begin position="643"/>
        <end position="675"/>
    </location>
</feature>
<evidence type="ECO:0000256" key="4">
    <source>
        <dbReference type="ARBA" id="ARBA00009352"/>
    </source>
</evidence>
<keyword evidence="7" id="KW-0694">RNA-binding</keyword>
<evidence type="ECO:0000256" key="11">
    <source>
        <dbReference type="ARBA" id="ARBA00029498"/>
    </source>
</evidence>
<dbReference type="Proteomes" id="UP000664859">
    <property type="component" value="Unassembled WGS sequence"/>
</dbReference>
<dbReference type="AlphaFoldDB" id="A0A836CNG0"/>
<dbReference type="GO" id="GO:0008312">
    <property type="term" value="F:7S RNA binding"/>
    <property type="evidence" value="ECO:0007669"/>
    <property type="project" value="InterPro"/>
</dbReference>
<keyword evidence="8" id="KW-0733">Signal recognition particle</keyword>
<dbReference type="GO" id="GO:0005786">
    <property type="term" value="C:signal recognition particle, endoplasmic reticulum targeting"/>
    <property type="evidence" value="ECO:0007669"/>
    <property type="project" value="UniProtKB-KW"/>
</dbReference>
<keyword evidence="10" id="KW-0687">Ribonucleoprotein</keyword>
<dbReference type="GO" id="GO:0006614">
    <property type="term" value="P:SRP-dependent cotranslational protein targeting to membrane"/>
    <property type="evidence" value="ECO:0007669"/>
    <property type="project" value="InterPro"/>
</dbReference>
<accession>A0A836CNG0</accession>
<reference evidence="14" key="1">
    <citation type="submission" date="2021-02" db="EMBL/GenBank/DDBJ databases">
        <title>First Annotated Genome of the Yellow-green Alga Tribonema minus.</title>
        <authorList>
            <person name="Mahan K.M."/>
        </authorList>
    </citation>
    <scope>NUCLEOTIDE SEQUENCE</scope>
    <source>
        <strain evidence="14">UTEX B ZZ1240</strain>
    </source>
</reference>
<name>A0A836CNG0_9STRA</name>
<evidence type="ECO:0000256" key="12">
    <source>
        <dbReference type="ARBA" id="ARBA00083741"/>
    </source>
</evidence>
<evidence type="ECO:0000256" key="8">
    <source>
        <dbReference type="ARBA" id="ARBA00023135"/>
    </source>
</evidence>
<comment type="similarity">
    <text evidence="4">Belongs to the SRP68 family.</text>
</comment>
<dbReference type="Pfam" id="PF16969">
    <property type="entry name" value="SRP68"/>
    <property type="match status" value="1"/>
</dbReference>
<evidence type="ECO:0000256" key="2">
    <source>
        <dbReference type="ARBA" id="ARBA00004496"/>
    </source>
</evidence>
<dbReference type="InterPro" id="IPR034652">
    <property type="entry name" value="SRP68-RBD"/>
</dbReference>
<comment type="subcellular location">
    <subcellularLocation>
        <location evidence="2">Cytoplasm</location>
    </subcellularLocation>
    <subcellularLocation>
        <location evidence="1">Endoplasmic reticulum</location>
    </subcellularLocation>
    <subcellularLocation>
        <location evidence="3">Nucleus</location>
        <location evidence="3">Nucleolus</location>
    </subcellularLocation>
</comment>
<comment type="caution">
    <text evidence="14">The sequence shown here is derived from an EMBL/GenBank/DDBJ whole genome shotgun (WGS) entry which is preliminary data.</text>
</comment>
<dbReference type="PANTHER" id="PTHR12860">
    <property type="entry name" value="SIGNAL RECOGNITION PARTICLE 68 KDA PROTEIN"/>
    <property type="match status" value="1"/>
</dbReference>